<keyword evidence="1" id="KW-0378">Hydrolase</keyword>
<dbReference type="PANTHER" id="PTHR11046">
    <property type="entry name" value="OLIGORIBONUCLEASE, MITOCHONDRIAL"/>
    <property type="match status" value="1"/>
</dbReference>
<comment type="caution">
    <text evidence="4">The sequence shown here is derived from an EMBL/GenBank/DDBJ whole genome shotgun (WGS) entry which is preliminary data.</text>
</comment>
<reference evidence="4" key="1">
    <citation type="submission" date="2018-11" db="EMBL/GenBank/DDBJ databases">
        <authorList>
            <person name="Alioto T."/>
            <person name="Alioto T."/>
        </authorList>
    </citation>
    <scope>NUCLEOTIDE SEQUENCE</scope>
</reference>
<evidence type="ECO:0000256" key="1">
    <source>
        <dbReference type="ARBA" id="ARBA00022722"/>
    </source>
</evidence>
<gene>
    <name evidence="4" type="ORF">MGAL_10B055167</name>
</gene>
<feature type="coiled-coil region" evidence="2">
    <location>
        <begin position="100"/>
        <end position="127"/>
    </location>
</feature>
<proteinExistence type="predicted"/>
<feature type="compositionally biased region" description="Polar residues" evidence="3">
    <location>
        <begin position="613"/>
        <end position="627"/>
    </location>
</feature>
<dbReference type="InterPro" id="IPR022894">
    <property type="entry name" value="Oligoribonuclease"/>
</dbReference>
<dbReference type="Proteomes" id="UP000596742">
    <property type="component" value="Unassembled WGS sequence"/>
</dbReference>
<protein>
    <submittedName>
        <fullName evidence="4">Uncharacterized protein</fullName>
    </submittedName>
</protein>
<keyword evidence="5" id="KW-1185">Reference proteome</keyword>
<evidence type="ECO:0000256" key="3">
    <source>
        <dbReference type="SAM" id="MobiDB-lite"/>
    </source>
</evidence>
<evidence type="ECO:0000313" key="5">
    <source>
        <dbReference type="Proteomes" id="UP000596742"/>
    </source>
</evidence>
<dbReference type="EMBL" id="UYJE01005332">
    <property type="protein sequence ID" value="VDI36422.1"/>
    <property type="molecule type" value="Genomic_DNA"/>
</dbReference>
<dbReference type="OrthoDB" id="6159600at2759"/>
<organism evidence="4 5">
    <name type="scientific">Mytilus galloprovincialis</name>
    <name type="common">Mediterranean mussel</name>
    <dbReference type="NCBI Taxonomy" id="29158"/>
    <lineage>
        <taxon>Eukaryota</taxon>
        <taxon>Metazoa</taxon>
        <taxon>Spiralia</taxon>
        <taxon>Lophotrochozoa</taxon>
        <taxon>Mollusca</taxon>
        <taxon>Bivalvia</taxon>
        <taxon>Autobranchia</taxon>
        <taxon>Pteriomorphia</taxon>
        <taxon>Mytilida</taxon>
        <taxon>Mytiloidea</taxon>
        <taxon>Mytilidae</taxon>
        <taxon>Mytilinae</taxon>
        <taxon>Mytilus</taxon>
    </lineage>
</organism>
<name>A0A8B6ELU3_MYTGA</name>
<keyword evidence="1" id="KW-0540">Nuclease</keyword>
<dbReference type="GO" id="GO:0000175">
    <property type="term" value="F:3'-5'-RNA exonuclease activity"/>
    <property type="evidence" value="ECO:0007669"/>
    <property type="project" value="InterPro"/>
</dbReference>
<keyword evidence="2" id="KW-0175">Coiled coil</keyword>
<accession>A0A8B6ELU3</accession>
<sequence length="633" mass="72481">MDLLDCGLSFEKVGTAIKNVLCMCGLRSKDDRYPKKDYVSNCNMRRLAISQVQTAEICTAAANQTLYTDETRKFGQTFSSFITTDENKTPFLLGLKQMSNKAAQTQLDTLKSILNDIETRIKCLVDQNLQTSTSFNILKNIKYTMSDRAATEIVFNQLLKDYREKLLKEHVEKYDDLPDVEKDILSRMYNFFCGLHLTVNIADVINKVFMQTKNIEDFDSDFSHEKAGEADILRALRCVCKAFAVGGDEKCGTSLEFKTYLNQVKSEGHVSKLNGLLRAVLKSIKVPEIITGFRALGIFNKFITTPLLKVLENKSTHIFDMNQRYQTLVTYLENVSVDLERTQELLTGEYVPFPDIAIKKDDVWASLVHSENDAPCAALLVEMCSSVCKALKDKVADHLEDGQFSGNHETDREQFSSVLPHNKLPERVFGQLDWLLRHRPNASKIANEAHIMYSMNRTANWLQQKDDEKVEELISWSKKNLKSMKETEKLRIQELDSKLRQISIDKENRTKALAAKSKERKESLTQEIVKLGFWDKKGVVNAKLKKLKTQTAKRNALKTQINFRNYVLEQKADIKYFRVTKYQRQTVTINQLKTNLLTLISMTTNNCESRGFSNYDSPHENNCSPMNSKGWCS</sequence>
<evidence type="ECO:0000313" key="4">
    <source>
        <dbReference type="EMBL" id="VDI36422.1"/>
    </source>
</evidence>
<dbReference type="PANTHER" id="PTHR11046:SF25">
    <property type="match status" value="1"/>
</dbReference>
<feature type="region of interest" description="Disordered" evidence="3">
    <location>
        <begin position="613"/>
        <end position="633"/>
    </location>
</feature>
<dbReference type="AlphaFoldDB" id="A0A8B6ELU3"/>
<evidence type="ECO:0000256" key="2">
    <source>
        <dbReference type="SAM" id="Coils"/>
    </source>
</evidence>